<dbReference type="Proteomes" id="UP001461498">
    <property type="component" value="Unassembled WGS sequence"/>
</dbReference>
<feature type="domain" description="Peptidase S1" evidence="1">
    <location>
        <begin position="28"/>
        <end position="145"/>
    </location>
</feature>
<dbReference type="InterPro" id="IPR001254">
    <property type="entry name" value="Trypsin_dom"/>
</dbReference>
<keyword evidence="3" id="KW-1185">Reference proteome</keyword>
<protein>
    <recommendedName>
        <fullName evidence="1">Peptidase S1 domain-containing protein</fullName>
    </recommendedName>
</protein>
<dbReference type="EMBL" id="JAPXFL010000010">
    <property type="protein sequence ID" value="KAK9500684.1"/>
    <property type="molecule type" value="Genomic_DNA"/>
</dbReference>
<dbReference type="GO" id="GO:0004252">
    <property type="term" value="F:serine-type endopeptidase activity"/>
    <property type="evidence" value="ECO:0007669"/>
    <property type="project" value="InterPro"/>
</dbReference>
<proteinExistence type="predicted"/>
<accession>A0AAW1CST6</accession>
<reference evidence="2 3" key="1">
    <citation type="submission" date="2022-12" db="EMBL/GenBank/DDBJ databases">
        <title>Chromosome-level genome assembly of true bugs.</title>
        <authorList>
            <person name="Ma L."/>
            <person name="Li H."/>
        </authorList>
    </citation>
    <scope>NUCLEOTIDE SEQUENCE [LARGE SCALE GENOMIC DNA]</scope>
    <source>
        <strain evidence="2">Lab_2022b</strain>
    </source>
</reference>
<gene>
    <name evidence="2" type="ORF">O3M35_001906</name>
</gene>
<dbReference type="AlphaFoldDB" id="A0AAW1CST6"/>
<dbReference type="SUPFAM" id="SSF50494">
    <property type="entry name" value="Trypsin-like serine proteases"/>
    <property type="match status" value="1"/>
</dbReference>
<dbReference type="InterPro" id="IPR009003">
    <property type="entry name" value="Peptidase_S1_PA"/>
</dbReference>
<evidence type="ECO:0000313" key="3">
    <source>
        <dbReference type="Proteomes" id="UP001461498"/>
    </source>
</evidence>
<dbReference type="InterPro" id="IPR043504">
    <property type="entry name" value="Peptidase_S1_PA_chymotrypsin"/>
</dbReference>
<evidence type="ECO:0000259" key="1">
    <source>
        <dbReference type="Pfam" id="PF00089"/>
    </source>
</evidence>
<comment type="caution">
    <text evidence="2">The sequence shown here is derived from an EMBL/GenBank/DDBJ whole genome shotgun (WGS) entry which is preliminary data.</text>
</comment>
<evidence type="ECO:0000313" key="2">
    <source>
        <dbReference type="EMBL" id="KAK9500684.1"/>
    </source>
</evidence>
<dbReference type="GO" id="GO:0006508">
    <property type="term" value="P:proteolysis"/>
    <property type="evidence" value="ECO:0007669"/>
    <property type="project" value="InterPro"/>
</dbReference>
<dbReference type="Pfam" id="PF00089">
    <property type="entry name" value="Trypsin"/>
    <property type="match status" value="1"/>
</dbReference>
<organism evidence="2 3">
    <name type="scientific">Rhynocoris fuscipes</name>
    <dbReference type="NCBI Taxonomy" id="488301"/>
    <lineage>
        <taxon>Eukaryota</taxon>
        <taxon>Metazoa</taxon>
        <taxon>Ecdysozoa</taxon>
        <taxon>Arthropoda</taxon>
        <taxon>Hexapoda</taxon>
        <taxon>Insecta</taxon>
        <taxon>Pterygota</taxon>
        <taxon>Neoptera</taxon>
        <taxon>Paraneoptera</taxon>
        <taxon>Hemiptera</taxon>
        <taxon>Heteroptera</taxon>
        <taxon>Panheteroptera</taxon>
        <taxon>Cimicomorpha</taxon>
        <taxon>Reduviidae</taxon>
        <taxon>Harpactorinae</taxon>
        <taxon>Harpactorini</taxon>
        <taxon>Rhynocoris</taxon>
    </lineage>
</organism>
<sequence length="212" mass="23734">MLEEPLVFNKVIKRVSIEHNPWPEGLDRYARVCFTLGFGKSSRTRKKGTLHGNKVTVEHGDKACGCVTDSILIKKRIVCLNNLGNDRICYGDMGAPIICDSSLVGVAHMIAKCQNFTSHHQDIIECGKESVIDVFTYVYPVLEWINSFVPSSSTKKHLGRSASLVRSGTDRLHTFSITKLIIGGEIDNNNNFMFTADCLIHTIILYCTKWIL</sequence>
<dbReference type="Gene3D" id="2.40.10.10">
    <property type="entry name" value="Trypsin-like serine proteases"/>
    <property type="match status" value="1"/>
</dbReference>
<name>A0AAW1CST6_9HEMI</name>